<gene>
    <name evidence="1" type="ORF">FNW02_20825</name>
</gene>
<dbReference type="AlphaFoldDB" id="A0AA40T003"/>
<comment type="caution">
    <text evidence="1">The sequence shown here is derived from an EMBL/GenBank/DDBJ whole genome shotgun (WGS) entry which is preliminary data.</text>
</comment>
<keyword evidence="2" id="KW-1185">Reference proteome</keyword>
<dbReference type="Proteomes" id="UP001165986">
    <property type="component" value="Unassembled WGS sequence"/>
</dbReference>
<name>A0AA40T003_9NOST</name>
<organism evidence="1 2">
    <name type="scientific">Komarekiella delphini-convector SJRDD-AB1</name>
    <dbReference type="NCBI Taxonomy" id="2593771"/>
    <lineage>
        <taxon>Bacteria</taxon>
        <taxon>Bacillati</taxon>
        <taxon>Cyanobacteriota</taxon>
        <taxon>Cyanophyceae</taxon>
        <taxon>Nostocales</taxon>
        <taxon>Nostocaceae</taxon>
        <taxon>Komarekiella</taxon>
        <taxon>Komarekiella delphini-convector</taxon>
    </lineage>
</organism>
<dbReference type="EMBL" id="VJXY01000024">
    <property type="protein sequence ID" value="MBD6618200.1"/>
    <property type="molecule type" value="Genomic_DNA"/>
</dbReference>
<reference evidence="1" key="1">
    <citation type="submission" date="2019-07" db="EMBL/GenBank/DDBJ databases">
        <title>Toxilogical consequences of a new and cryptic species of cyanobacteria (Komarekiella delphini-convector) recovered from the epidermis of a bottlenose dolphin and 1500 ft. in the air.</title>
        <authorList>
            <person name="Brown A.O."/>
            <person name="Dvorak P."/>
            <person name="Villanueva C.D."/>
            <person name="Foss A.J."/>
            <person name="Garvey A.D."/>
            <person name="Gibson Q.A."/>
            <person name="Johansen J.R."/>
            <person name="Casamatta D.A."/>
        </authorList>
    </citation>
    <scope>NUCLEOTIDE SEQUENCE</scope>
    <source>
        <strain evidence="1">SJRDD-AB1</strain>
    </source>
</reference>
<accession>A0AA40T003</accession>
<evidence type="ECO:0000313" key="2">
    <source>
        <dbReference type="Proteomes" id="UP001165986"/>
    </source>
</evidence>
<sequence>MHPLQVSIEQACNAERFNMTNLYQVALPLLSSDSRISQLIMPITAQLCSENYLRLASGAILRHVFLIELVKVPKIDSTKFRTRWFEQLNGDQRYCSFDECLEIAIDLISKLDQWLQTPEHRESLELFFRYPLLPYEAPIDYLAKPAISDKTTRIHRLGNVAWTYTQTILRTLKLRKFLTQGETSPDAKFFKLVLRDKITVKTYLTDRALTGNFKTNREKRWETHPHSVQFADRRTCMEIEYVLIEQLCTFDGFPATSRQALEREKVLFNTQIVFQCPITLIPMSFEKFEAELTTRTHGKSSFQVGHLNPLKLDDPASTTSGHTADNISWISDDGNRIQGSRSLDSIRKLLKQIADNYQKLKLH</sequence>
<protein>
    <submittedName>
        <fullName evidence="1">Uncharacterized protein</fullName>
    </submittedName>
</protein>
<evidence type="ECO:0000313" key="1">
    <source>
        <dbReference type="EMBL" id="MBD6618200.1"/>
    </source>
</evidence>
<proteinExistence type="predicted"/>